<evidence type="ECO:0000256" key="4">
    <source>
        <dbReference type="ARBA" id="ARBA00022989"/>
    </source>
</evidence>
<dbReference type="Pfam" id="PF03600">
    <property type="entry name" value="CitMHS"/>
    <property type="match status" value="1"/>
</dbReference>
<evidence type="ECO:0000256" key="2">
    <source>
        <dbReference type="ARBA" id="ARBA00022448"/>
    </source>
</evidence>
<feature type="transmembrane region" description="Helical" evidence="6">
    <location>
        <begin position="256"/>
        <end position="274"/>
    </location>
</feature>
<feature type="transmembrane region" description="Helical" evidence="6">
    <location>
        <begin position="411"/>
        <end position="433"/>
    </location>
</feature>
<keyword evidence="9" id="KW-1185">Reference proteome</keyword>
<dbReference type="InterPro" id="IPR014738">
    <property type="entry name" value="Citrate_transporter"/>
</dbReference>
<keyword evidence="4 6" id="KW-1133">Transmembrane helix</keyword>
<feature type="transmembrane region" description="Helical" evidence="6">
    <location>
        <begin position="232"/>
        <end position="250"/>
    </location>
</feature>
<dbReference type="RefSeq" id="WP_018440364.1">
    <property type="nucleotide sequence ID" value="NZ_KB890170.1"/>
</dbReference>
<accession>A0A2N7WZ09</accession>
<feature type="transmembrane region" description="Helical" evidence="6">
    <location>
        <begin position="138"/>
        <end position="156"/>
    </location>
</feature>
<dbReference type="InterPro" id="IPR004680">
    <property type="entry name" value="Cit_transptr-like_dom"/>
</dbReference>
<keyword evidence="2" id="KW-0813">Transport</keyword>
<dbReference type="OrthoDB" id="5329450at2"/>
<feature type="transmembrane region" description="Helical" evidence="6">
    <location>
        <begin position="103"/>
        <end position="126"/>
    </location>
</feature>
<dbReference type="InterPro" id="IPR036019">
    <property type="entry name" value="MscL_channel"/>
</dbReference>
<dbReference type="Proteomes" id="UP000235777">
    <property type="component" value="Unassembled WGS sequence"/>
</dbReference>
<comment type="caution">
    <text evidence="8">The sequence shown here is derived from an EMBL/GenBank/DDBJ whole genome shotgun (WGS) entry which is preliminary data.</text>
</comment>
<feature type="transmembrane region" description="Helical" evidence="6">
    <location>
        <begin position="176"/>
        <end position="194"/>
    </location>
</feature>
<comment type="subcellular location">
    <subcellularLocation>
        <location evidence="1">Membrane</location>
        <topology evidence="1">Multi-pass membrane protein</topology>
    </subcellularLocation>
</comment>
<evidence type="ECO:0000313" key="9">
    <source>
        <dbReference type="Proteomes" id="UP000235777"/>
    </source>
</evidence>
<evidence type="ECO:0000313" key="8">
    <source>
        <dbReference type="EMBL" id="PMS34736.1"/>
    </source>
</evidence>
<evidence type="ECO:0000256" key="6">
    <source>
        <dbReference type="SAM" id="Phobius"/>
    </source>
</evidence>
<evidence type="ECO:0000256" key="1">
    <source>
        <dbReference type="ARBA" id="ARBA00004141"/>
    </source>
</evidence>
<keyword evidence="5 6" id="KW-0472">Membrane</keyword>
<dbReference type="GO" id="GO:0015137">
    <property type="term" value="F:citrate transmembrane transporter activity"/>
    <property type="evidence" value="ECO:0007669"/>
    <property type="project" value="InterPro"/>
</dbReference>
<dbReference type="AlphaFoldDB" id="A0A2N7WZ09"/>
<reference evidence="8 9" key="1">
    <citation type="submission" date="2018-01" db="EMBL/GenBank/DDBJ databases">
        <title>Whole genome analyses suggest that Burkholderia sensu lato contains two further novel genera in the rhizoxinica-symbiotica group Mycetohabitans gen. nov., and Trinickia gen. nov.: implications for the evolution of diazotrophy and nodulation in the Burkholderiaceae.</title>
        <authorList>
            <person name="Estrada-de los Santos P."/>
            <person name="Palmer M."/>
            <person name="Chavez-Ramirez B."/>
            <person name="Beukes C."/>
            <person name="Steenkamp E.T."/>
            <person name="Hirsch A.M."/>
            <person name="Manyaka P."/>
            <person name="Maluk M."/>
            <person name="Lafos M."/>
            <person name="Crook M."/>
            <person name="Gross E."/>
            <person name="Simon M.F."/>
            <person name="Bueno dos Reis Junior F."/>
            <person name="Poole P.S."/>
            <person name="Venter S.N."/>
            <person name="James E.K."/>
        </authorList>
    </citation>
    <scope>NUCLEOTIDE SEQUENCE [LARGE SCALE GENOMIC DNA]</scope>
    <source>
        <strain evidence="8 9">JPY 581</strain>
    </source>
</reference>
<dbReference type="InterPro" id="IPR003474">
    <property type="entry name" value="Glcn_transporter"/>
</dbReference>
<gene>
    <name evidence="8" type="ORF">C0Z20_22135</name>
</gene>
<feature type="transmembrane region" description="Helical" evidence="6">
    <location>
        <begin position="326"/>
        <end position="345"/>
    </location>
</feature>
<proteinExistence type="predicted"/>
<dbReference type="STRING" id="863227.GCA_000373005_01810"/>
<name>A0A2N7WZ09_9BURK</name>
<evidence type="ECO:0000256" key="5">
    <source>
        <dbReference type="ARBA" id="ARBA00023136"/>
    </source>
</evidence>
<keyword evidence="3 6" id="KW-0812">Transmembrane</keyword>
<evidence type="ECO:0000256" key="3">
    <source>
        <dbReference type="ARBA" id="ARBA00022692"/>
    </source>
</evidence>
<dbReference type="PANTHER" id="PTHR30354:SF26">
    <property type="entry name" value="TRANSPORTER, PUTATIVE-RELATED"/>
    <property type="match status" value="1"/>
</dbReference>
<sequence>MLALLGVLTIAVLLAAILTKRMSPLVALIIVPIVASLIGGFGLQTGKFVLDGLKSLAPVVGMFVFAILYFGVITDAGTLDPIIERIVRTVGTRPTRIVMGTTLLALLIHLDGSGAVCFLVTIPAMLPLYDRLGMDRRVLAAAASMAAGVNFLPWTGPMIRASASLHLPVAALFNPLVPVQIVGLAFVLGAAYWLGRREEKRLGLDAGSGSGVPLPQFAITDEQKALRRPRNFWFNIVLTVFVLGSMIAMGEKMPPAIMFMVGLCIALLVNYPDVEMQRQRIDAHARAALMMAGILLAAGAFTGIMQGSGMLKAMAGVAVGFVPADMAAHIPVVLGLLSMPLSLLFDPDSFYFGVLPVVAEVAAQLGVPAVKIGQAALLGQMTTGFPISPLTPATFLVCGLTRVDLADHQKFTFPLLFGASIVMTIACVALGIFSL</sequence>
<evidence type="ECO:0000259" key="7">
    <source>
        <dbReference type="Pfam" id="PF03600"/>
    </source>
</evidence>
<dbReference type="NCBIfam" id="TIGR00784">
    <property type="entry name" value="citMHS"/>
    <property type="match status" value="1"/>
</dbReference>
<dbReference type="PANTHER" id="PTHR30354">
    <property type="entry name" value="GNT FAMILY GLUCONATE TRANSPORTER"/>
    <property type="match status" value="1"/>
</dbReference>
<dbReference type="EMBL" id="PNYC01000015">
    <property type="protein sequence ID" value="PMS34736.1"/>
    <property type="molecule type" value="Genomic_DNA"/>
</dbReference>
<feature type="transmembrane region" description="Helical" evidence="6">
    <location>
        <begin position="55"/>
        <end position="73"/>
    </location>
</feature>
<feature type="transmembrane region" description="Helical" evidence="6">
    <location>
        <begin position="286"/>
        <end position="306"/>
    </location>
</feature>
<organism evidence="8 9">
    <name type="scientific">Trinickia symbiotica</name>
    <dbReference type="NCBI Taxonomy" id="863227"/>
    <lineage>
        <taxon>Bacteria</taxon>
        <taxon>Pseudomonadati</taxon>
        <taxon>Pseudomonadota</taxon>
        <taxon>Betaproteobacteria</taxon>
        <taxon>Burkholderiales</taxon>
        <taxon>Burkholderiaceae</taxon>
        <taxon>Trinickia</taxon>
    </lineage>
</organism>
<dbReference type="GO" id="GO:0015128">
    <property type="term" value="F:gluconate transmembrane transporter activity"/>
    <property type="evidence" value="ECO:0007669"/>
    <property type="project" value="InterPro"/>
</dbReference>
<protein>
    <submittedName>
        <fullName evidence="8">Citrate transporter</fullName>
    </submittedName>
</protein>
<dbReference type="GO" id="GO:0005886">
    <property type="term" value="C:plasma membrane"/>
    <property type="evidence" value="ECO:0007669"/>
    <property type="project" value="TreeGrafter"/>
</dbReference>
<feature type="domain" description="Citrate transporter-like" evidence="7">
    <location>
        <begin position="14"/>
        <end position="372"/>
    </location>
</feature>
<feature type="transmembrane region" description="Helical" evidence="6">
    <location>
        <begin position="25"/>
        <end position="43"/>
    </location>
</feature>
<dbReference type="SUPFAM" id="SSF81330">
    <property type="entry name" value="Gated mechanosensitive channel"/>
    <property type="match status" value="1"/>
</dbReference>